<dbReference type="Pfam" id="PF08448">
    <property type="entry name" value="PAS_4"/>
    <property type="match status" value="1"/>
</dbReference>
<dbReference type="PROSITE" id="PS50885">
    <property type="entry name" value="HAMP"/>
    <property type="match status" value="1"/>
</dbReference>
<dbReference type="PROSITE" id="PS50109">
    <property type="entry name" value="HIS_KIN"/>
    <property type="match status" value="1"/>
</dbReference>
<dbReference type="InterPro" id="IPR000700">
    <property type="entry name" value="PAS-assoc_C"/>
</dbReference>
<organism evidence="12 13">
    <name type="scientific">Methanospirillum lacunae</name>
    <dbReference type="NCBI Taxonomy" id="668570"/>
    <lineage>
        <taxon>Archaea</taxon>
        <taxon>Methanobacteriati</taxon>
        <taxon>Methanobacteriota</taxon>
        <taxon>Stenosarchaea group</taxon>
        <taxon>Methanomicrobia</taxon>
        <taxon>Methanomicrobiales</taxon>
        <taxon>Methanospirillaceae</taxon>
        <taxon>Methanospirillum</taxon>
    </lineage>
</organism>
<dbReference type="PROSITE" id="PS50113">
    <property type="entry name" value="PAC"/>
    <property type="match status" value="1"/>
</dbReference>
<evidence type="ECO:0000256" key="7">
    <source>
        <dbReference type="SAM" id="Phobius"/>
    </source>
</evidence>
<dbReference type="InterPro" id="IPR013767">
    <property type="entry name" value="PAS_fold"/>
</dbReference>
<dbReference type="PRINTS" id="PR00344">
    <property type="entry name" value="BCTRLSENSOR"/>
</dbReference>
<dbReference type="InterPro" id="IPR035965">
    <property type="entry name" value="PAS-like_dom_sf"/>
</dbReference>
<keyword evidence="5" id="KW-0418">Kinase</keyword>
<keyword evidence="7" id="KW-1133">Transmembrane helix</keyword>
<feature type="domain" description="Histidine kinase" evidence="8">
    <location>
        <begin position="665"/>
        <end position="879"/>
    </location>
</feature>
<dbReference type="Gene3D" id="6.10.340.10">
    <property type="match status" value="1"/>
</dbReference>
<dbReference type="SUPFAM" id="SSF55785">
    <property type="entry name" value="PYP-like sensor domain (PAS domain)"/>
    <property type="match status" value="2"/>
</dbReference>
<dbReference type="GO" id="GO:0030295">
    <property type="term" value="F:protein kinase activator activity"/>
    <property type="evidence" value="ECO:0007669"/>
    <property type="project" value="TreeGrafter"/>
</dbReference>
<evidence type="ECO:0000259" key="9">
    <source>
        <dbReference type="PROSITE" id="PS50112"/>
    </source>
</evidence>
<dbReference type="Gene3D" id="3.30.565.10">
    <property type="entry name" value="Histidine kinase-like ATPase, C-terminal domain"/>
    <property type="match status" value="1"/>
</dbReference>
<evidence type="ECO:0000256" key="5">
    <source>
        <dbReference type="ARBA" id="ARBA00022777"/>
    </source>
</evidence>
<dbReference type="Pfam" id="PF00512">
    <property type="entry name" value="HisKA"/>
    <property type="match status" value="1"/>
</dbReference>
<evidence type="ECO:0000313" key="13">
    <source>
        <dbReference type="Proteomes" id="UP000245657"/>
    </source>
</evidence>
<evidence type="ECO:0000256" key="4">
    <source>
        <dbReference type="ARBA" id="ARBA00022679"/>
    </source>
</evidence>
<dbReference type="SMART" id="SM00091">
    <property type="entry name" value="PAS"/>
    <property type="match status" value="2"/>
</dbReference>
<keyword evidence="3" id="KW-0597">Phosphoprotein</keyword>
<dbReference type="InterPro" id="IPR004358">
    <property type="entry name" value="Sig_transdc_His_kin-like_C"/>
</dbReference>
<evidence type="ECO:0000256" key="3">
    <source>
        <dbReference type="ARBA" id="ARBA00022553"/>
    </source>
</evidence>
<dbReference type="InterPro" id="IPR000014">
    <property type="entry name" value="PAS"/>
</dbReference>
<dbReference type="GO" id="GO:0000155">
    <property type="term" value="F:phosphorelay sensor kinase activity"/>
    <property type="evidence" value="ECO:0007669"/>
    <property type="project" value="InterPro"/>
</dbReference>
<comment type="catalytic activity">
    <reaction evidence="1">
        <text>ATP + protein L-histidine = ADP + protein N-phospho-L-histidine.</text>
        <dbReference type="EC" id="2.7.13.3"/>
    </reaction>
</comment>
<dbReference type="Pfam" id="PF00989">
    <property type="entry name" value="PAS"/>
    <property type="match status" value="1"/>
</dbReference>
<dbReference type="SMART" id="SM00388">
    <property type="entry name" value="HisKA"/>
    <property type="match status" value="1"/>
</dbReference>
<dbReference type="InterPro" id="IPR036097">
    <property type="entry name" value="HisK_dim/P_sf"/>
</dbReference>
<feature type="domain" description="PAC" evidence="10">
    <location>
        <begin position="460"/>
        <end position="512"/>
    </location>
</feature>
<dbReference type="SUPFAM" id="SSF55874">
    <property type="entry name" value="ATPase domain of HSP90 chaperone/DNA topoisomerase II/histidine kinase"/>
    <property type="match status" value="1"/>
</dbReference>
<evidence type="ECO:0000259" key="10">
    <source>
        <dbReference type="PROSITE" id="PS50113"/>
    </source>
</evidence>
<evidence type="ECO:0000256" key="2">
    <source>
        <dbReference type="ARBA" id="ARBA00012438"/>
    </source>
</evidence>
<dbReference type="InterPro" id="IPR003660">
    <property type="entry name" value="HAMP_dom"/>
</dbReference>
<gene>
    <name evidence="12" type="ORF">DK846_12225</name>
</gene>
<dbReference type="AlphaFoldDB" id="A0A2V2MTU6"/>
<dbReference type="PANTHER" id="PTHR42878:SF15">
    <property type="entry name" value="BACTERIOPHYTOCHROME"/>
    <property type="match status" value="1"/>
</dbReference>
<comment type="caution">
    <text evidence="12">The sequence shown here is derived from an EMBL/GenBank/DDBJ whole genome shotgun (WGS) entry which is preliminary data.</text>
</comment>
<sequence length="882" mass="101921">MRMLEKWRLSRQISLIIFCTVALIVTGIILINYFVTVGAVQDNSLRLRDHSEQMINTSFRIINAGLENYDNSFNGIMENGFSLAMEKYNETGGDLSQRDLQNLSQQLGMEIYLINESAVIVQSSNTQNPALDFNQIYPNVAQFLKKIRNTSQMYPDRITPDYYTGNLTKYAYMPTPDHKYIMELAYSKPEFGQQELRLDYRRVMTQIKEINPDIDHARLFRKNFRLVGDPKYNASDEERSIISSILTDRKSREFHYPENESVVKYLLVDMRNGIYGVDMSLVAEITYHNNRLEDKLNRILVNHLILALIIIICGMLLSVQLSRRITRPIEDLVEDVDRVACGNLDHTIRTGASIELRSLQESTIRLVSSIRTLVYDLKKEKEKLLQSEERYRKVVETQAELICRFKPDGSHLFVSDAYARFFGKSINEMLGSRFTPEMTQEERQIMANHLSSLNRQTPSATIEQKILSHDGTARWVQWNDTAIFNEDGVVIEYQSVGRDITDLKQLEENIRASDLLYRSTINAMVDGVHVIDRSYTILLINDAFHVWIDLPTVESLINQNLFDVFPFLDEKIRAEYIEVFETGRMLITEEILNQEKGIIHTETRKIPIWLDGRVEKIVTILRDTTDKHLAAIAQQNMNQMLEHEVKIRTQELEAIIHELDSFTYTISHDLRAPLRAIDGFSHILTLKTEHDKQSDTAHYLGKIHENIRFMDLLIDDLLTFSQMSRRQIELTSVNMQTITEEVVCELMSSYPLVRFEVTIDELPPAYGDLLMLRQVLTRLLSNAMKFSQKRHRPKIRVGYTISHDVPEYFVQDNGIGFDMQYADKIFDVFLRLHPAGEYEGTGVGLAIVNRIIIRHGGHIRVISEEGSGTTFFFTVGMVHGTK</sequence>
<keyword evidence="6 7" id="KW-0472">Membrane</keyword>
<feature type="domain" description="PAS" evidence="9">
    <location>
        <begin position="387"/>
        <end position="442"/>
    </location>
</feature>
<dbReference type="SMART" id="SM00086">
    <property type="entry name" value="PAC"/>
    <property type="match status" value="1"/>
</dbReference>
<evidence type="ECO:0000256" key="6">
    <source>
        <dbReference type="ARBA" id="ARBA00023136"/>
    </source>
</evidence>
<dbReference type="GO" id="GO:0006355">
    <property type="term" value="P:regulation of DNA-templated transcription"/>
    <property type="evidence" value="ECO:0007669"/>
    <property type="project" value="InterPro"/>
</dbReference>
<keyword evidence="4" id="KW-0808">Transferase</keyword>
<dbReference type="EC" id="2.7.13.3" evidence="2"/>
<dbReference type="InterPro" id="IPR013656">
    <property type="entry name" value="PAS_4"/>
</dbReference>
<feature type="transmembrane region" description="Helical" evidence="7">
    <location>
        <begin position="12"/>
        <end position="35"/>
    </location>
</feature>
<evidence type="ECO:0000259" key="8">
    <source>
        <dbReference type="PROSITE" id="PS50109"/>
    </source>
</evidence>
<dbReference type="InterPro" id="IPR001610">
    <property type="entry name" value="PAC"/>
</dbReference>
<feature type="domain" description="HAMP" evidence="11">
    <location>
        <begin position="323"/>
        <end position="375"/>
    </location>
</feature>
<evidence type="ECO:0000313" key="12">
    <source>
        <dbReference type="EMBL" id="PWR71614.1"/>
    </source>
</evidence>
<dbReference type="InterPro" id="IPR036890">
    <property type="entry name" value="HATPase_C_sf"/>
</dbReference>
<reference evidence="12 13" key="1">
    <citation type="submission" date="2018-05" db="EMBL/GenBank/DDBJ databases">
        <title>Draft genome of Methanospirillum lacunae Ki8-1.</title>
        <authorList>
            <person name="Dueholm M.S."/>
            <person name="Nielsen P.H."/>
            <person name="Bakmann L.F."/>
            <person name="Otzen D.E."/>
        </authorList>
    </citation>
    <scope>NUCLEOTIDE SEQUENCE [LARGE SCALE GENOMIC DNA]</scope>
    <source>
        <strain evidence="12 13">Ki8-1</strain>
    </source>
</reference>
<dbReference type="EMBL" id="QGMY01000008">
    <property type="protein sequence ID" value="PWR71614.1"/>
    <property type="molecule type" value="Genomic_DNA"/>
</dbReference>
<dbReference type="PANTHER" id="PTHR42878">
    <property type="entry name" value="TWO-COMPONENT HISTIDINE KINASE"/>
    <property type="match status" value="1"/>
</dbReference>
<dbReference type="InterPro" id="IPR050351">
    <property type="entry name" value="BphY/WalK/GraS-like"/>
</dbReference>
<evidence type="ECO:0000259" key="11">
    <source>
        <dbReference type="PROSITE" id="PS50885"/>
    </source>
</evidence>
<dbReference type="GO" id="GO:0016020">
    <property type="term" value="C:membrane"/>
    <property type="evidence" value="ECO:0007669"/>
    <property type="project" value="UniProtKB-SubCell"/>
</dbReference>
<keyword evidence="13" id="KW-1185">Reference proteome</keyword>
<dbReference type="GO" id="GO:0000156">
    <property type="term" value="F:phosphorelay response regulator activity"/>
    <property type="evidence" value="ECO:0007669"/>
    <property type="project" value="TreeGrafter"/>
</dbReference>
<dbReference type="InterPro" id="IPR003661">
    <property type="entry name" value="HisK_dim/P_dom"/>
</dbReference>
<dbReference type="SMART" id="SM00387">
    <property type="entry name" value="HATPase_c"/>
    <property type="match status" value="1"/>
</dbReference>
<feature type="transmembrane region" description="Helical" evidence="7">
    <location>
        <begin position="299"/>
        <end position="319"/>
    </location>
</feature>
<dbReference type="Gene3D" id="3.30.450.20">
    <property type="entry name" value="PAS domain"/>
    <property type="match status" value="2"/>
</dbReference>
<dbReference type="InterPro" id="IPR003594">
    <property type="entry name" value="HATPase_dom"/>
</dbReference>
<dbReference type="Pfam" id="PF02518">
    <property type="entry name" value="HATPase_c"/>
    <property type="match status" value="1"/>
</dbReference>
<name>A0A2V2MTU6_9EURY</name>
<dbReference type="CDD" id="cd00130">
    <property type="entry name" value="PAS"/>
    <property type="match status" value="2"/>
</dbReference>
<accession>A0A2V2MTU6</accession>
<keyword evidence="7" id="KW-0812">Transmembrane</keyword>
<dbReference type="PROSITE" id="PS50112">
    <property type="entry name" value="PAS"/>
    <property type="match status" value="1"/>
</dbReference>
<dbReference type="Proteomes" id="UP000245657">
    <property type="component" value="Unassembled WGS sequence"/>
</dbReference>
<proteinExistence type="predicted"/>
<dbReference type="Gene3D" id="1.10.287.130">
    <property type="match status" value="1"/>
</dbReference>
<dbReference type="SUPFAM" id="SSF47384">
    <property type="entry name" value="Homodimeric domain of signal transducing histidine kinase"/>
    <property type="match status" value="1"/>
</dbReference>
<dbReference type="GO" id="GO:0007234">
    <property type="term" value="P:osmosensory signaling via phosphorelay pathway"/>
    <property type="evidence" value="ECO:0007669"/>
    <property type="project" value="TreeGrafter"/>
</dbReference>
<dbReference type="InterPro" id="IPR005467">
    <property type="entry name" value="His_kinase_dom"/>
</dbReference>
<evidence type="ECO:0000256" key="1">
    <source>
        <dbReference type="ARBA" id="ARBA00000085"/>
    </source>
</evidence>
<protein>
    <recommendedName>
        <fullName evidence="2">histidine kinase</fullName>
        <ecNumber evidence="2">2.7.13.3</ecNumber>
    </recommendedName>
</protein>
<dbReference type="FunFam" id="3.30.565.10:FF:000006">
    <property type="entry name" value="Sensor histidine kinase WalK"/>
    <property type="match status" value="1"/>
</dbReference>
<dbReference type="NCBIfam" id="TIGR00229">
    <property type="entry name" value="sensory_box"/>
    <property type="match status" value="1"/>
</dbReference>
<dbReference type="CDD" id="cd00082">
    <property type="entry name" value="HisKA"/>
    <property type="match status" value="1"/>
</dbReference>